<gene>
    <name evidence="2" type="ORF">MPL3356_340017</name>
</gene>
<organism evidence="2 3">
    <name type="scientific">Mesorhizobium plurifarium</name>
    <dbReference type="NCBI Taxonomy" id="69974"/>
    <lineage>
        <taxon>Bacteria</taxon>
        <taxon>Pseudomonadati</taxon>
        <taxon>Pseudomonadota</taxon>
        <taxon>Alphaproteobacteria</taxon>
        <taxon>Hyphomicrobiales</taxon>
        <taxon>Phyllobacteriaceae</taxon>
        <taxon>Mesorhizobium</taxon>
    </lineage>
</organism>
<feature type="region of interest" description="Disordered" evidence="1">
    <location>
        <begin position="16"/>
        <end position="40"/>
    </location>
</feature>
<sequence length="272" mass="29241">MSDALFSSFLMVDRPPAPIAGQRTSGGARAQERPSRSVSDDRELLVGAIRRALQETAPAVAAPATATSTGFVDLAAAAADIALGHSVVLQLKPDLDEGRRSAVRSFLEIVVRVSATLDETRLESAIGKLAEVLLPDELADARGALASDNLELRDRFVSEVPQLTSAEIGAQAGLKTKNPYATAARWKKAGDIFSVQHRGKEYFPAFQFREGRPHPTIKKALGALPPRLSAWQRAFWFMSTNGWLADKAPADMLDDPQSIIAAAEREGEEVVG</sequence>
<proteinExistence type="predicted"/>
<protein>
    <recommendedName>
        <fullName evidence="4">Antitoxin Xre/MbcA/ParS-like toxin-binding domain-containing protein</fullName>
    </recommendedName>
</protein>
<feature type="compositionally biased region" description="Basic and acidic residues" evidence="1">
    <location>
        <begin position="30"/>
        <end position="40"/>
    </location>
</feature>
<reference evidence="3" key="1">
    <citation type="submission" date="2014-08" db="EMBL/GenBank/DDBJ databases">
        <authorList>
            <person name="Moulin L."/>
        </authorList>
    </citation>
    <scope>NUCLEOTIDE SEQUENCE [LARGE SCALE GENOMIC DNA]</scope>
</reference>
<evidence type="ECO:0000313" key="3">
    <source>
        <dbReference type="Proteomes" id="UP000045285"/>
    </source>
</evidence>
<evidence type="ECO:0000256" key="1">
    <source>
        <dbReference type="SAM" id="MobiDB-lite"/>
    </source>
</evidence>
<dbReference type="AlphaFoldDB" id="A0A090DUZ5"/>
<keyword evidence="3" id="KW-1185">Reference proteome</keyword>
<accession>A0A090DUZ5</accession>
<evidence type="ECO:0000313" key="2">
    <source>
        <dbReference type="EMBL" id="CDX20776.1"/>
    </source>
</evidence>
<name>A0A090DUZ5_MESPL</name>
<dbReference type="Proteomes" id="UP000045285">
    <property type="component" value="Unassembled WGS sequence"/>
</dbReference>
<dbReference type="EMBL" id="CCMZ01000028">
    <property type="protein sequence ID" value="CDX20776.1"/>
    <property type="molecule type" value="Genomic_DNA"/>
</dbReference>
<evidence type="ECO:0008006" key="4">
    <source>
        <dbReference type="Google" id="ProtNLM"/>
    </source>
</evidence>